<evidence type="ECO:0000256" key="1">
    <source>
        <dbReference type="SAM" id="MobiDB-lite"/>
    </source>
</evidence>
<dbReference type="Proteomes" id="UP001412067">
    <property type="component" value="Unassembled WGS sequence"/>
</dbReference>
<sequence>MGKNQAYKAMQRSRLSGSADAEEVEDGMVPSNSKQKNSDKTNKGLKLNRWFDGLGTASMEASSIGKWKLKQKRH</sequence>
<name>A0ABR2M4E6_9ASPA</name>
<evidence type="ECO:0000313" key="3">
    <source>
        <dbReference type="Proteomes" id="UP001412067"/>
    </source>
</evidence>
<comment type="caution">
    <text evidence="2">The sequence shown here is derived from an EMBL/GenBank/DDBJ whole genome shotgun (WGS) entry which is preliminary data.</text>
</comment>
<reference evidence="2 3" key="1">
    <citation type="journal article" date="2022" name="Nat. Plants">
        <title>Genomes of leafy and leafless Platanthera orchids illuminate the evolution of mycoheterotrophy.</title>
        <authorList>
            <person name="Li M.H."/>
            <person name="Liu K.W."/>
            <person name="Li Z."/>
            <person name="Lu H.C."/>
            <person name="Ye Q.L."/>
            <person name="Zhang D."/>
            <person name="Wang J.Y."/>
            <person name="Li Y.F."/>
            <person name="Zhong Z.M."/>
            <person name="Liu X."/>
            <person name="Yu X."/>
            <person name="Liu D.K."/>
            <person name="Tu X.D."/>
            <person name="Liu B."/>
            <person name="Hao Y."/>
            <person name="Liao X.Y."/>
            <person name="Jiang Y.T."/>
            <person name="Sun W.H."/>
            <person name="Chen J."/>
            <person name="Chen Y.Q."/>
            <person name="Ai Y."/>
            <person name="Zhai J.W."/>
            <person name="Wu S.S."/>
            <person name="Zhou Z."/>
            <person name="Hsiao Y.Y."/>
            <person name="Wu W.L."/>
            <person name="Chen Y.Y."/>
            <person name="Lin Y.F."/>
            <person name="Hsu J.L."/>
            <person name="Li C.Y."/>
            <person name="Wang Z.W."/>
            <person name="Zhao X."/>
            <person name="Zhong W.Y."/>
            <person name="Ma X.K."/>
            <person name="Ma L."/>
            <person name="Huang J."/>
            <person name="Chen G.Z."/>
            <person name="Huang M.Z."/>
            <person name="Huang L."/>
            <person name="Peng D.H."/>
            <person name="Luo Y.B."/>
            <person name="Zou S.Q."/>
            <person name="Chen S.P."/>
            <person name="Lan S."/>
            <person name="Tsai W.C."/>
            <person name="Van de Peer Y."/>
            <person name="Liu Z.J."/>
        </authorList>
    </citation>
    <scope>NUCLEOTIDE SEQUENCE [LARGE SCALE GENOMIC DNA]</scope>
    <source>
        <strain evidence="2">Lor288</strain>
    </source>
</reference>
<proteinExistence type="predicted"/>
<protein>
    <submittedName>
        <fullName evidence="2">Uncharacterized protein</fullName>
    </submittedName>
</protein>
<dbReference type="EMBL" id="JBBWWR010000012">
    <property type="protein sequence ID" value="KAK8958796.1"/>
    <property type="molecule type" value="Genomic_DNA"/>
</dbReference>
<evidence type="ECO:0000313" key="2">
    <source>
        <dbReference type="EMBL" id="KAK8958796.1"/>
    </source>
</evidence>
<gene>
    <name evidence="2" type="ORF">KSP40_PGU001518</name>
</gene>
<feature type="region of interest" description="Disordered" evidence="1">
    <location>
        <begin position="1"/>
        <end position="45"/>
    </location>
</feature>
<accession>A0ABR2M4E6</accession>
<keyword evidence="3" id="KW-1185">Reference proteome</keyword>
<organism evidence="2 3">
    <name type="scientific">Platanthera guangdongensis</name>
    <dbReference type="NCBI Taxonomy" id="2320717"/>
    <lineage>
        <taxon>Eukaryota</taxon>
        <taxon>Viridiplantae</taxon>
        <taxon>Streptophyta</taxon>
        <taxon>Embryophyta</taxon>
        <taxon>Tracheophyta</taxon>
        <taxon>Spermatophyta</taxon>
        <taxon>Magnoliopsida</taxon>
        <taxon>Liliopsida</taxon>
        <taxon>Asparagales</taxon>
        <taxon>Orchidaceae</taxon>
        <taxon>Orchidoideae</taxon>
        <taxon>Orchideae</taxon>
        <taxon>Orchidinae</taxon>
        <taxon>Platanthera</taxon>
    </lineage>
</organism>